<keyword evidence="1" id="KW-0808">Transferase</keyword>
<name>A0A7X6A3Y7_9ACTN</name>
<evidence type="ECO:0000313" key="1">
    <source>
        <dbReference type="EMBL" id="NIK60932.1"/>
    </source>
</evidence>
<comment type="caution">
    <text evidence="1">The sequence shown here is derived from an EMBL/GenBank/DDBJ whole genome shotgun (WGS) entry which is preliminary data.</text>
</comment>
<dbReference type="AlphaFoldDB" id="A0A7X6A3Y7"/>
<dbReference type="GO" id="GO:0016740">
    <property type="term" value="F:transferase activity"/>
    <property type="evidence" value="ECO:0007669"/>
    <property type="project" value="UniProtKB-KW"/>
</dbReference>
<dbReference type="EMBL" id="JAASRO010000001">
    <property type="protein sequence ID" value="NIK60932.1"/>
    <property type="molecule type" value="Genomic_DNA"/>
</dbReference>
<proteinExistence type="predicted"/>
<organism evidence="1 2">
    <name type="scientific">Kribbella shirazensis</name>
    <dbReference type="NCBI Taxonomy" id="1105143"/>
    <lineage>
        <taxon>Bacteria</taxon>
        <taxon>Bacillati</taxon>
        <taxon>Actinomycetota</taxon>
        <taxon>Actinomycetes</taxon>
        <taxon>Propionibacteriales</taxon>
        <taxon>Kribbellaceae</taxon>
        <taxon>Kribbella</taxon>
    </lineage>
</organism>
<gene>
    <name evidence="1" type="ORF">BJY22_006649</name>
</gene>
<sequence>MSGPTTDSRIYLLEADERAVEPGGPAVIGPDGTREEIPPVVYQAVQHVLEAMRAGRAVKVVPLRTELPIDDAADAIAIGRDDLREYVAEGAIPFRSSEYVDWVQLADVIKWDIARRERRRAILDEMLADEEE</sequence>
<protein>
    <submittedName>
        <fullName evidence="1">Glycosyltransferase involved in cell wall biosynthesis</fullName>
    </submittedName>
</protein>
<reference evidence="1 2" key="1">
    <citation type="submission" date="2020-03" db="EMBL/GenBank/DDBJ databases">
        <title>Sequencing the genomes of 1000 actinobacteria strains.</title>
        <authorList>
            <person name="Klenk H.-P."/>
        </authorList>
    </citation>
    <scope>NUCLEOTIDE SEQUENCE [LARGE SCALE GENOMIC DNA]</scope>
    <source>
        <strain evidence="1 2">DSM 45490</strain>
    </source>
</reference>
<accession>A0A7X6A3Y7</accession>
<dbReference type="Proteomes" id="UP000555407">
    <property type="component" value="Unassembled WGS sequence"/>
</dbReference>
<dbReference type="RefSeq" id="WP_167214856.1">
    <property type="nucleotide sequence ID" value="NZ_JAASRO010000001.1"/>
</dbReference>
<keyword evidence="2" id="KW-1185">Reference proteome</keyword>
<evidence type="ECO:0000313" key="2">
    <source>
        <dbReference type="Proteomes" id="UP000555407"/>
    </source>
</evidence>